<name>A0ABU9AZ94_9BACT</name>
<comment type="caution">
    <text evidence="2">The sequence shown here is derived from an EMBL/GenBank/DDBJ whole genome shotgun (WGS) entry which is preliminary data.</text>
</comment>
<keyword evidence="1" id="KW-1133">Transmembrane helix</keyword>
<evidence type="ECO:0000256" key="1">
    <source>
        <dbReference type="SAM" id="Phobius"/>
    </source>
</evidence>
<feature type="transmembrane region" description="Helical" evidence="1">
    <location>
        <begin position="20"/>
        <end position="39"/>
    </location>
</feature>
<keyword evidence="1" id="KW-0812">Transmembrane</keyword>
<proteinExistence type="predicted"/>
<protein>
    <submittedName>
        <fullName evidence="2">Uncharacterized protein</fullName>
    </submittedName>
</protein>
<evidence type="ECO:0000313" key="2">
    <source>
        <dbReference type="EMBL" id="MEK7951945.1"/>
    </source>
</evidence>
<dbReference type="EMBL" id="JBBUKT010000005">
    <property type="protein sequence ID" value="MEK7951945.1"/>
    <property type="molecule type" value="Genomic_DNA"/>
</dbReference>
<gene>
    <name evidence="2" type="ORF">WKV53_15625</name>
</gene>
<reference evidence="2 3" key="1">
    <citation type="submission" date="2024-04" db="EMBL/GenBank/DDBJ databases">
        <title>Luteolibacter sp. isolated from soil.</title>
        <authorList>
            <person name="An J."/>
        </authorList>
    </citation>
    <scope>NUCLEOTIDE SEQUENCE [LARGE SCALE GENOMIC DNA]</scope>
    <source>
        <strain evidence="2 3">Y139</strain>
    </source>
</reference>
<accession>A0ABU9AZ94</accession>
<dbReference type="Proteomes" id="UP001371305">
    <property type="component" value="Unassembled WGS sequence"/>
</dbReference>
<organism evidence="2 3">
    <name type="scientific">Luteolibacter soli</name>
    <dbReference type="NCBI Taxonomy" id="3135280"/>
    <lineage>
        <taxon>Bacteria</taxon>
        <taxon>Pseudomonadati</taxon>
        <taxon>Verrucomicrobiota</taxon>
        <taxon>Verrucomicrobiia</taxon>
        <taxon>Verrucomicrobiales</taxon>
        <taxon>Verrucomicrobiaceae</taxon>
        <taxon>Luteolibacter</taxon>
    </lineage>
</organism>
<sequence>MRFSCEGSLLGNTMERIAKIIRVLGLLSLAILLILIWRANMGHVVQQVSASENGPMIKIRVLQVAPWSLEGLLDIGGTACRAEYYPGPGAPMLFSISEYGEDSLPPDYNMKIEWTSNGRAEVVRNGFVVFRWTGQGWEQVSKGY</sequence>
<keyword evidence="3" id="KW-1185">Reference proteome</keyword>
<keyword evidence="1" id="KW-0472">Membrane</keyword>
<evidence type="ECO:0000313" key="3">
    <source>
        <dbReference type="Proteomes" id="UP001371305"/>
    </source>
</evidence>